<gene>
    <name evidence="1" type="ORF">METZ01_LOCUS315060</name>
</gene>
<protein>
    <submittedName>
        <fullName evidence="1">Uncharacterized protein</fullName>
    </submittedName>
</protein>
<proteinExistence type="predicted"/>
<evidence type="ECO:0000313" key="1">
    <source>
        <dbReference type="EMBL" id="SVC62206.1"/>
    </source>
</evidence>
<accession>A0A382NM92</accession>
<reference evidence="1" key="1">
    <citation type="submission" date="2018-05" db="EMBL/GenBank/DDBJ databases">
        <authorList>
            <person name="Lanie J.A."/>
            <person name="Ng W.-L."/>
            <person name="Kazmierczak K.M."/>
            <person name="Andrzejewski T.M."/>
            <person name="Davidsen T.M."/>
            <person name="Wayne K.J."/>
            <person name="Tettelin H."/>
            <person name="Glass J.I."/>
            <person name="Rusch D."/>
            <person name="Podicherti R."/>
            <person name="Tsui H.-C.T."/>
            <person name="Winkler M.E."/>
        </authorList>
    </citation>
    <scope>NUCLEOTIDE SEQUENCE</scope>
</reference>
<name>A0A382NM92_9ZZZZ</name>
<sequence length="46" mass="5490">MVGMASELEKIEEVKKYIEATIAEIDSHTENMEKLFKMDKWSRDRE</sequence>
<organism evidence="1">
    <name type="scientific">marine metagenome</name>
    <dbReference type="NCBI Taxonomy" id="408172"/>
    <lineage>
        <taxon>unclassified sequences</taxon>
        <taxon>metagenomes</taxon>
        <taxon>ecological metagenomes</taxon>
    </lineage>
</organism>
<dbReference type="EMBL" id="UINC01101417">
    <property type="protein sequence ID" value="SVC62206.1"/>
    <property type="molecule type" value="Genomic_DNA"/>
</dbReference>
<dbReference type="AlphaFoldDB" id="A0A382NM92"/>
<feature type="non-terminal residue" evidence="1">
    <location>
        <position position="46"/>
    </location>
</feature>